<keyword evidence="3 5" id="KW-0227">DNA damage</keyword>
<dbReference type="FunFam" id="3.30.565.10:FF:000003">
    <property type="entry name" value="DNA mismatch repair endonuclease MutL"/>
    <property type="match status" value="1"/>
</dbReference>
<dbReference type="InterPro" id="IPR042120">
    <property type="entry name" value="MutL_C_dimsub"/>
</dbReference>
<evidence type="ECO:0000259" key="7">
    <source>
        <dbReference type="SMART" id="SM00853"/>
    </source>
</evidence>
<dbReference type="InterPro" id="IPR036890">
    <property type="entry name" value="HATPase_C_sf"/>
</dbReference>
<reference evidence="9 10" key="1">
    <citation type="journal article" date="2017" name="Int. J. Syst. Evol. Microbiol.">
        <title>Aquarickettsiella crustaci n. gen. n. sp. (Gammaproteobacteria: Legionellales: Coxiellaceae); a bacterial pathogen of the freshwater crustacean: Gammarus fossarum (Malacostraca: Amphipoda).</title>
        <authorList>
            <person name="Bojko J."/>
            <person name="Dunn A.M."/>
            <person name="Stebbing P.D."/>
            <person name="Van Aerle R."/>
            <person name="Bacela-Spychalska K."/>
            <person name="Bean T.P."/>
            <person name="Stentiford G.D."/>
        </authorList>
    </citation>
    <scope>NUCLEOTIDE SEQUENCE [LARGE SCALE GENOMIC DNA]</scope>
    <source>
        <strain evidence="9">RA15029</strain>
    </source>
</reference>
<keyword evidence="9" id="KW-0255">Endonuclease</keyword>
<dbReference type="InterPro" id="IPR020667">
    <property type="entry name" value="DNA_mismatch_repair_MutL"/>
</dbReference>
<dbReference type="PANTHER" id="PTHR10073">
    <property type="entry name" value="DNA MISMATCH REPAIR PROTEIN MLH, PMS, MUTL"/>
    <property type="match status" value="1"/>
</dbReference>
<dbReference type="NCBIfam" id="TIGR00585">
    <property type="entry name" value="mutl"/>
    <property type="match status" value="1"/>
</dbReference>
<sequence length="619" mass="69906">MSGRIQRLTSHLANQIAAGEVIERPASIVKELLENSLDAGSQQIDIHIDRGGIGRIRVRDNGHGIHKDDLILALDRHATSKIHQISDLERIKTLGFRGEALASISSIARLSLSSSTETTQQGWQILSDYYPDNSLTPIPMSHALGTTVEINDLFFNTPARRKFLKSEQTEFSHIETLVKRFSLSHFSVAFTLHHNKRLVYQLHPALDETAKEERIAALCGRSFIENAIYLDMQALNLRLWGWISLPTFSRSQSDQQYFYVNYRIVKDKLINHAVKQAYQDVLYHGRHPAFSLFLELDPYAVDVNAHPAKYEVRFRESRLVYDFVKQSLQKALVKTKPIPSQANHSISLNTDGLSETSEKTPPIPESKDEAYQQSSFPLQVQTKAAVYNTSLDPIKFLAAQPEQTLTEKNNPINRLQSEQTDCLSTAPPLGFALAQLHGIYILAENSQGLTLIDIHAAHERILYERLKHAIKNAGIKTQILLIPITLTLTPHEIQLLAEYTTVFAQFGFELETLGPEIVIIRQIPELLASSAIEPLIHDVLSDLNQHASSQHIPEKINALLSSIACHSAVRAHRNMSLVEMNQLLRDMENTARSNQCNHGRPTWKHMSLLEIDRLFLRGR</sequence>
<dbReference type="InterPro" id="IPR013507">
    <property type="entry name" value="DNA_mismatch_S5_2-like"/>
</dbReference>
<keyword evidence="4 5" id="KW-0234">DNA repair</keyword>
<dbReference type="InterPro" id="IPR014762">
    <property type="entry name" value="DNA_mismatch_repair_CS"/>
</dbReference>
<dbReference type="Proteomes" id="UP000226429">
    <property type="component" value="Unassembled WGS sequence"/>
</dbReference>
<dbReference type="SMART" id="SM00853">
    <property type="entry name" value="MutL_C"/>
    <property type="match status" value="1"/>
</dbReference>
<dbReference type="InterPro" id="IPR038973">
    <property type="entry name" value="MutL/Mlh/Pms-like"/>
</dbReference>
<keyword evidence="9" id="KW-0540">Nuclease</keyword>
<feature type="compositionally biased region" description="Polar residues" evidence="6">
    <location>
        <begin position="343"/>
        <end position="355"/>
    </location>
</feature>
<dbReference type="NCBIfam" id="NF000949">
    <property type="entry name" value="PRK00095.1-2"/>
    <property type="match status" value="1"/>
</dbReference>
<dbReference type="Pfam" id="PF08676">
    <property type="entry name" value="MutL_C"/>
    <property type="match status" value="1"/>
</dbReference>
<dbReference type="GO" id="GO:0032300">
    <property type="term" value="C:mismatch repair complex"/>
    <property type="evidence" value="ECO:0007669"/>
    <property type="project" value="InterPro"/>
</dbReference>
<feature type="domain" description="MutL C-terminal dimerisation" evidence="7">
    <location>
        <begin position="432"/>
        <end position="575"/>
    </location>
</feature>
<protein>
    <recommendedName>
        <fullName evidence="2 5">DNA mismatch repair protein MutL</fullName>
    </recommendedName>
</protein>
<keyword evidence="10" id="KW-1185">Reference proteome</keyword>
<dbReference type="GO" id="GO:0016887">
    <property type="term" value="F:ATP hydrolysis activity"/>
    <property type="evidence" value="ECO:0007669"/>
    <property type="project" value="InterPro"/>
</dbReference>
<evidence type="ECO:0000256" key="3">
    <source>
        <dbReference type="ARBA" id="ARBA00022763"/>
    </source>
</evidence>
<dbReference type="SUPFAM" id="SSF54211">
    <property type="entry name" value="Ribosomal protein S5 domain 2-like"/>
    <property type="match status" value="1"/>
</dbReference>
<evidence type="ECO:0000259" key="8">
    <source>
        <dbReference type="SMART" id="SM01340"/>
    </source>
</evidence>
<dbReference type="Pfam" id="PF01119">
    <property type="entry name" value="DNA_mis_repair"/>
    <property type="match status" value="1"/>
</dbReference>
<evidence type="ECO:0000256" key="6">
    <source>
        <dbReference type="SAM" id="MobiDB-lite"/>
    </source>
</evidence>
<dbReference type="AlphaFoldDB" id="A0A370CIG4"/>
<comment type="function">
    <text evidence="5">This protein is involved in the repair of mismatches in DNA. It is required for dam-dependent methyl-directed DNA mismatch repair. May act as a 'molecular matchmaker', a protein that promotes the formation of a stable complex between two or more DNA-binding proteins in an ATP-dependent manner without itself being part of a final effector complex.</text>
</comment>
<dbReference type="InterPro" id="IPR042121">
    <property type="entry name" value="MutL_C_regsub"/>
</dbReference>
<dbReference type="GO" id="GO:0030983">
    <property type="term" value="F:mismatched DNA binding"/>
    <property type="evidence" value="ECO:0007669"/>
    <property type="project" value="InterPro"/>
</dbReference>
<evidence type="ECO:0000256" key="4">
    <source>
        <dbReference type="ARBA" id="ARBA00023204"/>
    </source>
</evidence>
<dbReference type="EMBL" id="NMOS02000010">
    <property type="protein sequence ID" value="RDH40340.1"/>
    <property type="molecule type" value="Genomic_DNA"/>
</dbReference>
<dbReference type="HAMAP" id="MF_00149">
    <property type="entry name" value="DNA_mis_repair"/>
    <property type="match status" value="1"/>
</dbReference>
<accession>A0A370CIG4</accession>
<evidence type="ECO:0000256" key="5">
    <source>
        <dbReference type="HAMAP-Rule" id="MF_00149"/>
    </source>
</evidence>
<dbReference type="InterPro" id="IPR020568">
    <property type="entry name" value="Ribosomal_Su5_D2-typ_SF"/>
</dbReference>
<evidence type="ECO:0000313" key="10">
    <source>
        <dbReference type="Proteomes" id="UP000226429"/>
    </source>
</evidence>
<dbReference type="GO" id="GO:0006298">
    <property type="term" value="P:mismatch repair"/>
    <property type="evidence" value="ECO:0007669"/>
    <property type="project" value="UniProtKB-UniRule"/>
</dbReference>
<reference evidence="9 10" key="2">
    <citation type="journal article" date="2018" name="J. Invertebr. Pathol.">
        <title>'Candidatus Aquirickettsiella gammari' (Gammaproteobacteria: Legionellales: Coxiellaceae): A bacterial pathogen of the freshwater crustacean Gammarus fossarum (Malacostraca: Amphipoda).</title>
        <authorList>
            <person name="Bojko J."/>
            <person name="Dunn A.M."/>
            <person name="Stebbing P.D."/>
            <person name="van Aerle R."/>
            <person name="Bacela-Spychalska K."/>
            <person name="Bean T.P."/>
            <person name="Urrutia A."/>
            <person name="Stentiford G.D."/>
        </authorList>
    </citation>
    <scope>NUCLEOTIDE SEQUENCE [LARGE SCALE GENOMIC DNA]</scope>
    <source>
        <strain evidence="9">RA15029</strain>
    </source>
</reference>
<proteinExistence type="inferred from homology"/>
<comment type="similarity">
    <text evidence="1 5">Belongs to the DNA mismatch repair MutL/HexB family.</text>
</comment>
<evidence type="ECO:0000256" key="2">
    <source>
        <dbReference type="ARBA" id="ARBA00021975"/>
    </source>
</evidence>
<gene>
    <name evidence="5" type="primary">mutL</name>
    <name evidence="9" type="ORF">CFE62_004355</name>
</gene>
<feature type="domain" description="DNA mismatch repair protein S5" evidence="8">
    <location>
        <begin position="215"/>
        <end position="333"/>
    </location>
</feature>
<dbReference type="CDD" id="cd16926">
    <property type="entry name" value="HATPase_MutL-MLH-PMS-like"/>
    <property type="match status" value="1"/>
</dbReference>
<evidence type="ECO:0000313" key="9">
    <source>
        <dbReference type="EMBL" id="RDH40340.1"/>
    </source>
</evidence>
<feature type="region of interest" description="Disordered" evidence="6">
    <location>
        <begin position="343"/>
        <end position="371"/>
    </location>
</feature>
<dbReference type="PANTHER" id="PTHR10073:SF12">
    <property type="entry name" value="DNA MISMATCH REPAIR PROTEIN MLH1"/>
    <property type="match status" value="1"/>
</dbReference>
<dbReference type="PROSITE" id="PS00058">
    <property type="entry name" value="DNA_MISMATCH_REPAIR_1"/>
    <property type="match status" value="1"/>
</dbReference>
<dbReference type="SMART" id="SM01340">
    <property type="entry name" value="DNA_mis_repair"/>
    <property type="match status" value="1"/>
</dbReference>
<dbReference type="InterPro" id="IPR037198">
    <property type="entry name" value="MutL_C_sf"/>
</dbReference>
<dbReference type="InterPro" id="IPR014790">
    <property type="entry name" value="MutL_C"/>
</dbReference>
<evidence type="ECO:0000256" key="1">
    <source>
        <dbReference type="ARBA" id="ARBA00006082"/>
    </source>
</evidence>
<dbReference type="SUPFAM" id="SSF118116">
    <property type="entry name" value="DNA mismatch repair protein MutL"/>
    <property type="match status" value="1"/>
</dbReference>
<dbReference type="Gene3D" id="3.30.1370.100">
    <property type="entry name" value="MutL, C-terminal domain, regulatory subdomain"/>
    <property type="match status" value="1"/>
</dbReference>
<comment type="caution">
    <text evidence="9">The sequence shown here is derived from an EMBL/GenBank/DDBJ whole genome shotgun (WGS) entry which is preliminary data.</text>
</comment>
<dbReference type="InterPro" id="IPR014721">
    <property type="entry name" value="Ribsml_uS5_D2-typ_fold_subgr"/>
</dbReference>
<dbReference type="GO" id="GO:0005524">
    <property type="term" value="F:ATP binding"/>
    <property type="evidence" value="ECO:0007669"/>
    <property type="project" value="InterPro"/>
</dbReference>
<dbReference type="Gene3D" id="3.30.230.10">
    <property type="match status" value="1"/>
</dbReference>
<dbReference type="Pfam" id="PF13589">
    <property type="entry name" value="HATPase_c_3"/>
    <property type="match status" value="1"/>
</dbReference>
<dbReference type="GO" id="GO:0004519">
    <property type="term" value="F:endonuclease activity"/>
    <property type="evidence" value="ECO:0007669"/>
    <property type="project" value="UniProtKB-KW"/>
</dbReference>
<dbReference type="GO" id="GO:0140664">
    <property type="term" value="F:ATP-dependent DNA damage sensor activity"/>
    <property type="evidence" value="ECO:0007669"/>
    <property type="project" value="InterPro"/>
</dbReference>
<dbReference type="Gene3D" id="3.30.1540.20">
    <property type="entry name" value="MutL, C-terminal domain, dimerisation subdomain"/>
    <property type="match status" value="1"/>
</dbReference>
<dbReference type="InterPro" id="IPR002099">
    <property type="entry name" value="MutL/Mlh/PMS"/>
</dbReference>
<organism evidence="9 10">
    <name type="scientific">Candidatus Aquirickettsiella gammari</name>
    <dbReference type="NCBI Taxonomy" id="2016198"/>
    <lineage>
        <taxon>Bacteria</taxon>
        <taxon>Pseudomonadati</taxon>
        <taxon>Pseudomonadota</taxon>
        <taxon>Gammaproteobacteria</taxon>
        <taxon>Legionellales</taxon>
        <taxon>Coxiellaceae</taxon>
        <taxon>Candidatus Aquirickettsiella</taxon>
    </lineage>
</organism>
<name>A0A370CIG4_9COXI</name>
<keyword evidence="9" id="KW-0378">Hydrolase</keyword>
<dbReference type="Gene3D" id="3.30.565.10">
    <property type="entry name" value="Histidine kinase-like ATPase, C-terminal domain"/>
    <property type="match status" value="1"/>
</dbReference>
<dbReference type="CDD" id="cd03482">
    <property type="entry name" value="MutL_Trans_MutL"/>
    <property type="match status" value="1"/>
</dbReference>
<dbReference type="SUPFAM" id="SSF55874">
    <property type="entry name" value="ATPase domain of HSP90 chaperone/DNA topoisomerase II/histidine kinase"/>
    <property type="match status" value="1"/>
</dbReference>